<dbReference type="RefSeq" id="WP_001830009.1">
    <property type="nucleotide sequence ID" value="NC_004461.1"/>
</dbReference>
<dbReference type="InterPro" id="IPR045865">
    <property type="entry name" value="ACT-like_dom_sf"/>
</dbReference>
<dbReference type="HOGENOM" id="CLU_198394_0_0_9"/>
<gene>
    <name evidence="2" type="ordered locus">SE_1656</name>
</gene>
<name>A0A0H2VJJ3_STAES</name>
<dbReference type="EMBL" id="AE015929">
    <property type="protein sequence ID" value="AAO05255.1"/>
    <property type="molecule type" value="Genomic_DNA"/>
</dbReference>
<dbReference type="PROSITE" id="PS51671">
    <property type="entry name" value="ACT"/>
    <property type="match status" value="1"/>
</dbReference>
<dbReference type="Gene3D" id="3.30.70.260">
    <property type="match status" value="1"/>
</dbReference>
<protein>
    <submittedName>
        <fullName evidence="2">Acetolactate synthase small subunit</fullName>
    </submittedName>
</protein>
<proteinExistence type="predicted"/>
<dbReference type="NCBIfam" id="NF010078">
    <property type="entry name" value="PRK13562.1"/>
    <property type="match status" value="1"/>
</dbReference>
<dbReference type="InterPro" id="IPR002912">
    <property type="entry name" value="ACT_dom"/>
</dbReference>
<dbReference type="SUPFAM" id="SSF55021">
    <property type="entry name" value="ACT-like"/>
    <property type="match status" value="1"/>
</dbReference>
<evidence type="ECO:0000313" key="2">
    <source>
        <dbReference type="EMBL" id="AAO05255.1"/>
    </source>
</evidence>
<dbReference type="AlphaFoldDB" id="A0A0H2VJJ3"/>
<dbReference type="PATRIC" id="fig|176280.10.peg.1620"/>
<accession>A0A0H2VJJ3</accession>
<reference evidence="2 3" key="1">
    <citation type="journal article" date="2003" name="Mol. Microbiol.">
        <title>Genome-based analysis of virulence genes in a non-biofilm-forming Staphylococcus epidermidis strain (ATCC 12228).</title>
        <authorList>
            <person name="Zhang Y.Q."/>
            <person name="Ren S.X."/>
            <person name="Li H.L."/>
            <person name="Wang Y.X."/>
            <person name="Fu G."/>
            <person name="Yang J."/>
            <person name="Qin Z.Q."/>
            <person name="Miao Y.G."/>
            <person name="Wang W.Y."/>
            <person name="Chen R.S."/>
            <person name="Shen Y."/>
            <person name="Chen Z."/>
            <person name="Yuan Z.H."/>
            <person name="Zhao G.P."/>
            <person name="Qu D."/>
            <person name="Danchin A."/>
            <person name="Wen Y.M."/>
        </authorList>
    </citation>
    <scope>NUCLEOTIDE SEQUENCE [LARGE SCALE GENOMIC DNA]</scope>
    <source>
        <strain evidence="3">ATCC 12228 / FDA PCI 1200</strain>
    </source>
</reference>
<dbReference type="OrthoDB" id="9787365at2"/>
<sequence>MERTIHFTLVDQVSTLNRITSAFVRLQCNIDELHVKHSDKEGISNMKLKVNIKDDDTFKIVLKKLSQQVNVLSVKSE</sequence>
<feature type="domain" description="ACT" evidence="1">
    <location>
        <begin position="4"/>
        <end position="77"/>
    </location>
</feature>
<evidence type="ECO:0000313" key="3">
    <source>
        <dbReference type="Proteomes" id="UP000001411"/>
    </source>
</evidence>
<evidence type="ECO:0000259" key="1">
    <source>
        <dbReference type="PROSITE" id="PS51671"/>
    </source>
</evidence>
<dbReference type="Proteomes" id="UP000001411">
    <property type="component" value="Chromosome"/>
</dbReference>
<dbReference type="Pfam" id="PF13291">
    <property type="entry name" value="ACT_4"/>
    <property type="match status" value="1"/>
</dbReference>
<dbReference type="eggNOG" id="COG0440">
    <property type="taxonomic scope" value="Bacteria"/>
</dbReference>
<dbReference type="KEGG" id="sep:SE_1656"/>
<organism evidence="2 3">
    <name type="scientific">Staphylococcus epidermidis (strain ATCC 12228 / FDA PCI 1200)</name>
    <dbReference type="NCBI Taxonomy" id="176280"/>
    <lineage>
        <taxon>Bacteria</taxon>
        <taxon>Bacillati</taxon>
        <taxon>Bacillota</taxon>
        <taxon>Bacilli</taxon>
        <taxon>Bacillales</taxon>
        <taxon>Staphylococcaceae</taxon>
        <taxon>Staphylococcus</taxon>
    </lineage>
</organism>
<dbReference type="GeneID" id="50018245"/>